<dbReference type="EMBL" id="JADJZA010000005">
    <property type="protein sequence ID" value="MBK9296742.1"/>
    <property type="molecule type" value="Genomic_DNA"/>
</dbReference>
<sequence>MSTPYNWEPEPEPDDLGPETLWDEFYANLDAARDEAVPDPEDDAPVPYWPALQPLTTEQLTARLARLAEQRQSTSATAPVCSQFVPASGGAHHWCEVCGWRAAVHSELTLLAFC</sequence>
<comment type="caution">
    <text evidence="1">The sequence shown here is derived from an EMBL/GenBank/DDBJ whole genome shotgun (WGS) entry which is preliminary data.</text>
</comment>
<dbReference type="AlphaFoldDB" id="A0A936TE59"/>
<evidence type="ECO:0000313" key="2">
    <source>
        <dbReference type="Proteomes" id="UP000727993"/>
    </source>
</evidence>
<gene>
    <name evidence="1" type="ORF">IPN02_07845</name>
</gene>
<proteinExistence type="predicted"/>
<organism evidence="1 2">
    <name type="scientific">Candidatus Neomicrothrix subdominans</name>
    <dbReference type="NCBI Taxonomy" id="2954438"/>
    <lineage>
        <taxon>Bacteria</taxon>
        <taxon>Bacillati</taxon>
        <taxon>Actinomycetota</taxon>
        <taxon>Acidimicrobiia</taxon>
        <taxon>Acidimicrobiales</taxon>
        <taxon>Microthrixaceae</taxon>
        <taxon>Candidatus Neomicrothrix</taxon>
    </lineage>
</organism>
<protein>
    <submittedName>
        <fullName evidence="1">Uncharacterized protein</fullName>
    </submittedName>
</protein>
<name>A0A936TE59_9ACTN</name>
<accession>A0A936TE59</accession>
<reference evidence="1 2" key="1">
    <citation type="submission" date="2020-10" db="EMBL/GenBank/DDBJ databases">
        <title>Connecting structure to function with the recovery of over 1000 high-quality activated sludge metagenome-assembled genomes encoding full-length rRNA genes using long-read sequencing.</title>
        <authorList>
            <person name="Singleton C.M."/>
            <person name="Petriglieri F."/>
            <person name="Kristensen J.M."/>
            <person name="Kirkegaard R.H."/>
            <person name="Michaelsen T.Y."/>
            <person name="Andersen M.H."/>
            <person name="Karst S.M."/>
            <person name="Dueholm M.S."/>
            <person name="Nielsen P.H."/>
            <person name="Albertsen M."/>
        </authorList>
    </citation>
    <scope>NUCLEOTIDE SEQUENCE [LARGE SCALE GENOMIC DNA]</scope>
    <source>
        <strain evidence="1">Lyne_18-Q3-R50-59_MAXAC.006</strain>
    </source>
</reference>
<evidence type="ECO:0000313" key="1">
    <source>
        <dbReference type="EMBL" id="MBK9296742.1"/>
    </source>
</evidence>
<dbReference type="Proteomes" id="UP000727993">
    <property type="component" value="Unassembled WGS sequence"/>
</dbReference>